<proteinExistence type="predicted"/>
<dbReference type="Pfam" id="PF02518">
    <property type="entry name" value="HATPase_c"/>
    <property type="match status" value="1"/>
</dbReference>
<evidence type="ECO:0000256" key="4">
    <source>
        <dbReference type="ARBA" id="ARBA00022553"/>
    </source>
</evidence>
<evidence type="ECO:0000313" key="11">
    <source>
        <dbReference type="EMBL" id="WRL44865.1"/>
    </source>
</evidence>
<keyword evidence="5" id="KW-0808">Transferase</keyword>
<evidence type="ECO:0000256" key="8">
    <source>
        <dbReference type="SAM" id="Phobius"/>
    </source>
</evidence>
<evidence type="ECO:0000256" key="7">
    <source>
        <dbReference type="ARBA" id="ARBA00023012"/>
    </source>
</evidence>
<evidence type="ECO:0000313" key="12">
    <source>
        <dbReference type="Proteomes" id="UP001626593"/>
    </source>
</evidence>
<dbReference type="InterPro" id="IPR003594">
    <property type="entry name" value="HATPase_dom"/>
</dbReference>
<organism evidence="11 12">
    <name type="scientific">Aromatoleum evansii</name>
    <name type="common">Azoarcus evansii</name>
    <dbReference type="NCBI Taxonomy" id="59406"/>
    <lineage>
        <taxon>Bacteria</taxon>
        <taxon>Pseudomonadati</taxon>
        <taxon>Pseudomonadota</taxon>
        <taxon>Betaproteobacteria</taxon>
        <taxon>Rhodocyclales</taxon>
        <taxon>Rhodocyclaceae</taxon>
        <taxon>Aromatoleum</taxon>
    </lineage>
</organism>
<dbReference type="Gene3D" id="1.20.5.1930">
    <property type="match status" value="1"/>
</dbReference>
<dbReference type="InterPro" id="IPR003660">
    <property type="entry name" value="HAMP_dom"/>
</dbReference>
<dbReference type="CDD" id="cd16917">
    <property type="entry name" value="HATPase_UhpB-NarQ-NarX-like"/>
    <property type="match status" value="1"/>
</dbReference>
<accession>A0ABZ1AG65</accession>
<feature type="domain" description="HAMP" evidence="10">
    <location>
        <begin position="195"/>
        <end position="247"/>
    </location>
</feature>
<evidence type="ECO:0000259" key="10">
    <source>
        <dbReference type="PROSITE" id="PS50885"/>
    </source>
</evidence>
<evidence type="ECO:0000256" key="5">
    <source>
        <dbReference type="ARBA" id="ARBA00022679"/>
    </source>
</evidence>
<reference evidence="11 12" key="1">
    <citation type="submission" date="2023-12" db="EMBL/GenBank/DDBJ databases">
        <title>A. evansii MAY27, complete genome.</title>
        <authorList>
            <person name="Wang Y."/>
        </authorList>
    </citation>
    <scope>NUCLEOTIDE SEQUENCE [LARGE SCALE GENOMIC DNA]</scope>
    <source>
        <strain evidence="11 12">MAY27</strain>
    </source>
</reference>
<evidence type="ECO:0000256" key="1">
    <source>
        <dbReference type="ARBA" id="ARBA00000085"/>
    </source>
</evidence>
<dbReference type="RefSeq" id="WP_407278149.1">
    <property type="nucleotide sequence ID" value="NZ_CP141259.1"/>
</dbReference>
<dbReference type="InterPro" id="IPR050482">
    <property type="entry name" value="Sensor_HK_TwoCompSys"/>
</dbReference>
<dbReference type="InterPro" id="IPR036890">
    <property type="entry name" value="HATPase_C_sf"/>
</dbReference>
<evidence type="ECO:0000259" key="9">
    <source>
        <dbReference type="PROSITE" id="PS50109"/>
    </source>
</evidence>
<dbReference type="PANTHER" id="PTHR24421">
    <property type="entry name" value="NITRATE/NITRITE SENSOR PROTEIN NARX-RELATED"/>
    <property type="match status" value="1"/>
</dbReference>
<dbReference type="Gene3D" id="3.30.565.10">
    <property type="entry name" value="Histidine kinase-like ATPase, C-terminal domain"/>
    <property type="match status" value="1"/>
</dbReference>
<dbReference type="PROSITE" id="PS50885">
    <property type="entry name" value="HAMP"/>
    <property type="match status" value="1"/>
</dbReference>
<keyword evidence="8" id="KW-1133">Transmembrane helix</keyword>
<dbReference type="EMBL" id="CP141259">
    <property type="protein sequence ID" value="WRL44865.1"/>
    <property type="molecule type" value="Genomic_DNA"/>
</dbReference>
<dbReference type="Pfam" id="PF00672">
    <property type="entry name" value="HAMP"/>
    <property type="match status" value="1"/>
</dbReference>
<keyword evidence="8" id="KW-0472">Membrane</keyword>
<gene>
    <name evidence="11" type="ORF">U5817_16810</name>
</gene>
<dbReference type="SUPFAM" id="SSF55874">
    <property type="entry name" value="ATPase domain of HSP90 chaperone/DNA topoisomerase II/histidine kinase"/>
    <property type="match status" value="1"/>
</dbReference>
<dbReference type="Pfam" id="PF07730">
    <property type="entry name" value="HisKA_3"/>
    <property type="match status" value="1"/>
</dbReference>
<feature type="domain" description="Histidine kinase" evidence="9">
    <location>
        <begin position="378"/>
        <end position="464"/>
    </location>
</feature>
<dbReference type="PROSITE" id="PS50109">
    <property type="entry name" value="HIS_KIN"/>
    <property type="match status" value="1"/>
</dbReference>
<dbReference type="GO" id="GO:0016301">
    <property type="term" value="F:kinase activity"/>
    <property type="evidence" value="ECO:0007669"/>
    <property type="project" value="UniProtKB-KW"/>
</dbReference>
<sequence length="475" mass="51747">MIKAAPFLLWSSLAPARGVAVPRSPVSLSSRVGLVLLAVLLAALAAGTAWWVGETRRAIKEEVNAASQVAQQWVVVLVSETLRDSDEGQVRLMEHLRAVGRLRANRLEVVGADGRLLHVSPESTYKAGRFAPVWFSDWVEPTLQVRRFDAGDRTILLRPDASRSVLDAWDDLRAGLSTLLLVLIAGVAASRWAVRRALAPLAEIDRALARGTEGRFDQRLPNYRVAELDRVASTFNRLAAALEQSRDLNLRLEEDQAFAGAVQARLEEERRLIARELHDELGQGITAVRAISGAILQRSADQPQIHGSAQAILAMTSQMQDGVRAILQRLRPTIGEGGGLDRAVTEYCRLWSEIHPSIAIECAVCGSVATSGRLGITVLRLLQESLTNVARHAGATRVDVRVAMRGSELELDVCDNGCGLAPQAEEGFGLRGMRERVAELRGEFRIETAPAGGLHIAVRLPVLLDHEENEHGCHA</sequence>
<keyword evidence="8" id="KW-0812">Transmembrane</keyword>
<dbReference type="SMART" id="SM00387">
    <property type="entry name" value="HATPase_c"/>
    <property type="match status" value="1"/>
</dbReference>
<keyword evidence="4" id="KW-0597">Phosphoprotein</keyword>
<evidence type="ECO:0000256" key="6">
    <source>
        <dbReference type="ARBA" id="ARBA00022777"/>
    </source>
</evidence>
<keyword evidence="7" id="KW-0902">Two-component regulatory system</keyword>
<dbReference type="Gene3D" id="6.10.340.10">
    <property type="match status" value="1"/>
</dbReference>
<evidence type="ECO:0000256" key="2">
    <source>
        <dbReference type="ARBA" id="ARBA00004370"/>
    </source>
</evidence>
<feature type="transmembrane region" description="Helical" evidence="8">
    <location>
        <begin position="172"/>
        <end position="194"/>
    </location>
</feature>
<dbReference type="Proteomes" id="UP001626593">
    <property type="component" value="Chromosome"/>
</dbReference>
<evidence type="ECO:0000256" key="3">
    <source>
        <dbReference type="ARBA" id="ARBA00012438"/>
    </source>
</evidence>
<dbReference type="InterPro" id="IPR005467">
    <property type="entry name" value="His_kinase_dom"/>
</dbReference>
<dbReference type="InterPro" id="IPR011712">
    <property type="entry name" value="Sig_transdc_His_kin_sub3_dim/P"/>
</dbReference>
<keyword evidence="12" id="KW-1185">Reference proteome</keyword>
<comment type="catalytic activity">
    <reaction evidence="1">
        <text>ATP + protein L-histidine = ADP + protein N-phospho-L-histidine.</text>
        <dbReference type="EC" id="2.7.13.3"/>
    </reaction>
</comment>
<dbReference type="PANTHER" id="PTHR24421:SF58">
    <property type="entry name" value="SIGNAL TRANSDUCTION HISTIDINE-PROTEIN KINASE_PHOSPHATASE UHPB"/>
    <property type="match status" value="1"/>
</dbReference>
<comment type="subcellular location">
    <subcellularLocation>
        <location evidence="2">Membrane</location>
    </subcellularLocation>
</comment>
<dbReference type="SMART" id="SM00304">
    <property type="entry name" value="HAMP"/>
    <property type="match status" value="1"/>
</dbReference>
<feature type="transmembrane region" description="Helical" evidence="8">
    <location>
        <begin position="34"/>
        <end position="52"/>
    </location>
</feature>
<dbReference type="EC" id="2.7.13.3" evidence="3"/>
<name>A0ABZ1AG65_AROEV</name>
<protein>
    <recommendedName>
        <fullName evidence="3">histidine kinase</fullName>
        <ecNumber evidence="3">2.7.13.3</ecNumber>
    </recommendedName>
</protein>
<keyword evidence="6 11" id="KW-0418">Kinase</keyword>
<dbReference type="CDD" id="cd06225">
    <property type="entry name" value="HAMP"/>
    <property type="match status" value="1"/>
</dbReference>